<sequence length="179" mass="18021">MAVVLLFGLAGCAGRAPAPVAVVQAQDRFMDCAAISAEVQANNKRISELGAEEGGKVAQNVIAGAAGLIIPILWFGMDFQNAAGKEVAALQSRQQYLASLAEQRCGAVVPVPIQTIPVAPSAPAQSAPVAAPVPAAPAPAVVPVSAPAPVAREMDCLEPDGSTSRIVATDCPPPSKPAP</sequence>
<dbReference type="Proteomes" id="UP001198862">
    <property type="component" value="Unassembled WGS sequence"/>
</dbReference>
<comment type="caution">
    <text evidence="2">The sequence shown here is derived from an EMBL/GenBank/DDBJ whole genome shotgun (WGS) entry which is preliminary data.</text>
</comment>
<name>A0ABS8L2T6_9HYPH</name>
<feature type="region of interest" description="Disordered" evidence="1">
    <location>
        <begin position="155"/>
        <end position="179"/>
    </location>
</feature>
<protein>
    <submittedName>
        <fullName evidence="2">Uncharacterized protein</fullName>
    </submittedName>
</protein>
<organism evidence="2 3">
    <name type="scientific">Reyranella aquatilis</name>
    <dbReference type="NCBI Taxonomy" id="2035356"/>
    <lineage>
        <taxon>Bacteria</taxon>
        <taxon>Pseudomonadati</taxon>
        <taxon>Pseudomonadota</taxon>
        <taxon>Alphaproteobacteria</taxon>
        <taxon>Hyphomicrobiales</taxon>
        <taxon>Reyranellaceae</taxon>
        <taxon>Reyranella</taxon>
    </lineage>
</organism>
<reference evidence="2 3" key="1">
    <citation type="submission" date="2021-11" db="EMBL/GenBank/DDBJ databases">
        <authorList>
            <person name="Lee D.-H."/>
            <person name="Kim S.-B."/>
        </authorList>
    </citation>
    <scope>NUCLEOTIDE SEQUENCE [LARGE SCALE GENOMIC DNA]</scope>
    <source>
        <strain evidence="2 3">KCTC 52223</strain>
    </source>
</reference>
<evidence type="ECO:0000256" key="1">
    <source>
        <dbReference type="SAM" id="MobiDB-lite"/>
    </source>
</evidence>
<gene>
    <name evidence="2" type="ORF">LJ725_27095</name>
</gene>
<evidence type="ECO:0000313" key="2">
    <source>
        <dbReference type="EMBL" id="MCC8432655.1"/>
    </source>
</evidence>
<keyword evidence="3" id="KW-1185">Reference proteome</keyword>
<dbReference type="EMBL" id="JAJISD010000016">
    <property type="protein sequence ID" value="MCC8432655.1"/>
    <property type="molecule type" value="Genomic_DNA"/>
</dbReference>
<evidence type="ECO:0000313" key="3">
    <source>
        <dbReference type="Proteomes" id="UP001198862"/>
    </source>
</evidence>
<accession>A0ABS8L2T6</accession>
<dbReference type="RefSeq" id="WP_230554072.1">
    <property type="nucleotide sequence ID" value="NZ_JAJISD010000016.1"/>
</dbReference>
<proteinExistence type="predicted"/>